<evidence type="ECO:0000313" key="3">
    <source>
        <dbReference type="Proteomes" id="UP000288293"/>
    </source>
</evidence>
<dbReference type="RefSeq" id="WP_126803828.1">
    <property type="nucleotide sequence ID" value="NZ_PIPL01000001.1"/>
</dbReference>
<keyword evidence="3" id="KW-1185">Reference proteome</keyword>
<evidence type="ECO:0000256" key="1">
    <source>
        <dbReference type="SAM" id="MobiDB-lite"/>
    </source>
</evidence>
<dbReference type="Proteomes" id="UP000288293">
    <property type="component" value="Unassembled WGS sequence"/>
</dbReference>
<name>A0A432WAL0_9GAMM</name>
<gene>
    <name evidence="2" type="ORF">CWE09_10080</name>
</gene>
<evidence type="ECO:0000313" key="2">
    <source>
        <dbReference type="EMBL" id="RUO27016.1"/>
    </source>
</evidence>
<sequence>MNIDGNSHYMTQVRPTSNASGSPQADKNTNEVTQDAASDSASSGPNFHNMTIHELEAWRNEQYEKGIELPEGISFAISALSLNNWQINSATGELVLKDQVELDKKYNLFDQAQKGVDFYLGRGDSERAQTWQNLIDFMNNQQARAKEIDILV</sequence>
<dbReference type="EMBL" id="PIPL01000001">
    <property type="protein sequence ID" value="RUO27016.1"/>
    <property type="molecule type" value="Genomic_DNA"/>
</dbReference>
<comment type="caution">
    <text evidence="2">The sequence shown here is derived from an EMBL/GenBank/DDBJ whole genome shotgun (WGS) entry which is preliminary data.</text>
</comment>
<feature type="region of interest" description="Disordered" evidence="1">
    <location>
        <begin position="1"/>
        <end position="48"/>
    </location>
</feature>
<proteinExistence type="predicted"/>
<organism evidence="2 3">
    <name type="scientific">Aliidiomarina minuta</name>
    <dbReference type="NCBI Taxonomy" id="880057"/>
    <lineage>
        <taxon>Bacteria</taxon>
        <taxon>Pseudomonadati</taxon>
        <taxon>Pseudomonadota</taxon>
        <taxon>Gammaproteobacteria</taxon>
        <taxon>Alteromonadales</taxon>
        <taxon>Idiomarinaceae</taxon>
        <taxon>Aliidiomarina</taxon>
    </lineage>
</organism>
<reference evidence="2 3" key="1">
    <citation type="journal article" date="2011" name="Front. Microbiol.">
        <title>Genomic signatures of strain selection and enhancement in Bacillus atrophaeus var. globigii, a historical biowarfare simulant.</title>
        <authorList>
            <person name="Gibbons H.S."/>
            <person name="Broomall S.M."/>
            <person name="McNew L.A."/>
            <person name="Daligault H."/>
            <person name="Chapman C."/>
            <person name="Bruce D."/>
            <person name="Karavis M."/>
            <person name="Krepps M."/>
            <person name="McGregor P.A."/>
            <person name="Hong C."/>
            <person name="Park K.H."/>
            <person name="Akmal A."/>
            <person name="Feldman A."/>
            <person name="Lin J.S."/>
            <person name="Chang W.E."/>
            <person name="Higgs B.W."/>
            <person name="Demirev P."/>
            <person name="Lindquist J."/>
            <person name="Liem A."/>
            <person name="Fochler E."/>
            <person name="Read T.D."/>
            <person name="Tapia R."/>
            <person name="Johnson S."/>
            <person name="Bishop-Lilly K.A."/>
            <person name="Detter C."/>
            <person name="Han C."/>
            <person name="Sozhamannan S."/>
            <person name="Rosenzweig C.N."/>
            <person name="Skowronski E.W."/>
        </authorList>
    </citation>
    <scope>NUCLEOTIDE SEQUENCE [LARGE SCALE GENOMIC DNA]</scope>
    <source>
        <strain evidence="2 3">MLST1</strain>
    </source>
</reference>
<accession>A0A432WAL0</accession>
<dbReference type="AlphaFoldDB" id="A0A432WAL0"/>
<protein>
    <submittedName>
        <fullName evidence="2">Uncharacterized protein</fullName>
    </submittedName>
</protein>